<organism evidence="2 3">
    <name type="scientific">Lysobacter stagni</name>
    <dbReference type="NCBI Taxonomy" id="3045172"/>
    <lineage>
        <taxon>Bacteria</taxon>
        <taxon>Pseudomonadati</taxon>
        <taxon>Pseudomonadota</taxon>
        <taxon>Gammaproteobacteria</taxon>
        <taxon>Lysobacterales</taxon>
        <taxon>Lysobacteraceae</taxon>
        <taxon>Lysobacter</taxon>
    </lineage>
</organism>
<accession>A0ABT6XIW5</accession>
<keyword evidence="1" id="KW-0732">Signal</keyword>
<gene>
    <name evidence="2" type="ORF">QLQ15_14410</name>
</gene>
<protein>
    <submittedName>
        <fullName evidence="2">Uncharacterized protein</fullName>
    </submittedName>
</protein>
<dbReference type="RefSeq" id="WP_283213458.1">
    <property type="nucleotide sequence ID" value="NZ_JASGBI010000001.1"/>
</dbReference>
<comment type="caution">
    <text evidence="2">The sequence shown here is derived from an EMBL/GenBank/DDBJ whole genome shotgun (WGS) entry which is preliminary data.</text>
</comment>
<proteinExistence type="predicted"/>
<reference evidence="2 3" key="1">
    <citation type="submission" date="2023-05" db="EMBL/GenBank/DDBJ databases">
        <title>Lysobacter sp. strain LF1 Genome sequencing and assembly.</title>
        <authorList>
            <person name="Jung Y."/>
        </authorList>
    </citation>
    <scope>NUCLEOTIDE SEQUENCE [LARGE SCALE GENOMIC DNA]</scope>
    <source>
        <strain evidence="2 3">LF1</strain>
    </source>
</reference>
<feature type="chain" id="PRO_5046390631" evidence="1">
    <location>
        <begin position="21"/>
        <end position="383"/>
    </location>
</feature>
<dbReference type="EMBL" id="JASGBI010000001">
    <property type="protein sequence ID" value="MDI9240104.1"/>
    <property type="molecule type" value="Genomic_DNA"/>
</dbReference>
<evidence type="ECO:0000313" key="2">
    <source>
        <dbReference type="EMBL" id="MDI9240104.1"/>
    </source>
</evidence>
<evidence type="ECO:0000256" key="1">
    <source>
        <dbReference type="SAM" id="SignalP"/>
    </source>
</evidence>
<feature type="signal peptide" evidence="1">
    <location>
        <begin position="1"/>
        <end position="20"/>
    </location>
</feature>
<evidence type="ECO:0000313" key="3">
    <source>
        <dbReference type="Proteomes" id="UP001321580"/>
    </source>
</evidence>
<name>A0ABT6XIW5_9GAMM</name>
<sequence>MKRIAWIAVLAACVAQPAWSGTFDKNDALKPDEGILLTTIACSGGPVAGVQVFEEGTSSSGGFFASFKAAGSIGCREGIWTLRLKAGRYYVGQLYGVSDSLPVPPEKAPHFNVEAGKLNYVGDLYVGGQGGVSLDQETQMRVLGRMLTVLNHEPQMREQLQQPEHAWMGRYAFVVDKDLPPPVPVGTMTSAEAGLTNVTVQLGKWRWKRGDDGQPMVCRRLVPLPKGFKPEPGEPLRCDGDFVPVAQFVAEEYGAEAMLHRSEAFDGDEGALTLAVSVKRGALPPSLSWMPDTRPKETVRRQLDVPAGRWSTGRRGVGVCYSAETSDAIDITSTPKECGESLISTREYLRVKVGPHARFVSSATSGPDGKALRIDYDIDVPKQ</sequence>
<keyword evidence="3" id="KW-1185">Reference proteome</keyword>
<dbReference type="Proteomes" id="UP001321580">
    <property type="component" value="Unassembled WGS sequence"/>
</dbReference>